<evidence type="ECO:0000256" key="6">
    <source>
        <dbReference type="ARBA" id="ARBA00022840"/>
    </source>
</evidence>
<evidence type="ECO:0000313" key="11">
    <source>
        <dbReference type="EMBL" id="GAC18026.1"/>
    </source>
</evidence>
<dbReference type="RefSeq" id="WP_007617405.1">
    <property type="nucleotide sequence ID" value="NZ_BAEO01000013.1"/>
</dbReference>
<dbReference type="GO" id="GO:0005524">
    <property type="term" value="F:ATP binding"/>
    <property type="evidence" value="ECO:0007669"/>
    <property type="project" value="UniProtKB-KW"/>
</dbReference>
<dbReference type="EMBL" id="BAEO01000013">
    <property type="protein sequence ID" value="GAC18026.1"/>
    <property type="molecule type" value="Genomic_DNA"/>
</dbReference>
<sequence>MQVKQKSFAERLNVLRDQAVSQTLTGIRHGVERETLRINPDGGLAQSPHQEALGAALTHEFITTDFSESLLEFITPPEVSVKKTIAQLNDVHKFTVSNIGDERLWPMSMPCFIENQDAIPIANFGSSNVGKMKTLYRVGLKNRYGSMMQAISGVHFNFSLPDEFWQQWLEKTSAENADKDTISAGYFALIRNYRRFCWLIPYLYGSSPAICSSFIKGKETNLPFKKLGKGTYYLPYATSLRMSDLGYTNSAQSGLNICYNKVDTYIASLRAAISQPSTVFQKYAGKKQGEYQQLNANVLQIENELYSPIRPKQPTLPLEKPSEALDQRGVSYIEVRALDVNPFSAIGIEENQFYFLDVFLLYCVTHPSAMMDAQQYNETEVNLRAVVDHGRDPEIMLLNEQQSISLTAWALQLFSDMQQVALVLDQANDTTHYSTALELEKQKILDPSLTPSAKVLQRLISQQCDNGTLGLMLAEDYKQQLIDSDYEFMNAEDLAEHARLSIEKQRVIEQQDNISFDDFLSSYFSVSETD</sequence>
<dbReference type="OrthoDB" id="9803907at2"/>
<dbReference type="HAMAP" id="MF_00578">
    <property type="entry name" value="Glu_cys_ligase"/>
    <property type="match status" value="1"/>
</dbReference>
<dbReference type="InterPro" id="IPR007370">
    <property type="entry name" value="Glu_cys_ligase"/>
</dbReference>
<keyword evidence="3 8" id="KW-0436">Ligase</keyword>
<dbReference type="Pfam" id="PF04262">
    <property type="entry name" value="Glu_cys_ligase"/>
    <property type="match status" value="1"/>
</dbReference>
<evidence type="ECO:0000256" key="5">
    <source>
        <dbReference type="ARBA" id="ARBA00022741"/>
    </source>
</evidence>
<dbReference type="SUPFAM" id="SSF55931">
    <property type="entry name" value="Glutamine synthetase/guanido kinase"/>
    <property type="match status" value="1"/>
</dbReference>
<evidence type="ECO:0000256" key="4">
    <source>
        <dbReference type="ARBA" id="ARBA00022684"/>
    </source>
</evidence>
<evidence type="ECO:0000256" key="3">
    <source>
        <dbReference type="ARBA" id="ARBA00022598"/>
    </source>
</evidence>
<evidence type="ECO:0000256" key="7">
    <source>
        <dbReference type="ARBA" id="ARBA00048819"/>
    </source>
</evidence>
<dbReference type="GO" id="GO:0006750">
    <property type="term" value="P:glutathione biosynthetic process"/>
    <property type="evidence" value="ECO:0007669"/>
    <property type="project" value="UniProtKB-UniRule"/>
</dbReference>
<evidence type="ECO:0000259" key="10">
    <source>
        <dbReference type="Pfam" id="PF04262"/>
    </source>
</evidence>
<evidence type="ECO:0000256" key="1">
    <source>
        <dbReference type="ARBA" id="ARBA00005006"/>
    </source>
</evidence>
<dbReference type="STRING" id="493475.GARC_1045"/>
<dbReference type="UniPathway" id="UPA00142">
    <property type="reaction ID" value="UER00209"/>
</dbReference>
<dbReference type="Proteomes" id="UP000006327">
    <property type="component" value="Unassembled WGS sequence"/>
</dbReference>
<keyword evidence="4 8" id="KW-0317">Glutathione biosynthesis</keyword>
<evidence type="ECO:0000256" key="9">
    <source>
        <dbReference type="RuleBase" id="RU004391"/>
    </source>
</evidence>
<dbReference type="InterPro" id="IPR006334">
    <property type="entry name" value="Glut_cys_ligase"/>
</dbReference>
<dbReference type="AlphaFoldDB" id="K6Y259"/>
<dbReference type="GO" id="GO:0004357">
    <property type="term" value="F:glutamate-cysteine ligase activity"/>
    <property type="evidence" value="ECO:0007669"/>
    <property type="project" value="UniProtKB-UniRule"/>
</dbReference>
<dbReference type="Gene3D" id="3.30.590.20">
    <property type="match status" value="1"/>
</dbReference>
<gene>
    <name evidence="8 11" type="primary">gshA</name>
    <name evidence="11" type="ORF">GARC_1045</name>
</gene>
<proteinExistence type="inferred from homology"/>
<comment type="catalytic activity">
    <reaction evidence="7 8 9">
        <text>L-cysteine + L-glutamate + ATP = gamma-L-glutamyl-L-cysteine + ADP + phosphate + H(+)</text>
        <dbReference type="Rhea" id="RHEA:13285"/>
        <dbReference type="ChEBI" id="CHEBI:15378"/>
        <dbReference type="ChEBI" id="CHEBI:29985"/>
        <dbReference type="ChEBI" id="CHEBI:30616"/>
        <dbReference type="ChEBI" id="CHEBI:35235"/>
        <dbReference type="ChEBI" id="CHEBI:43474"/>
        <dbReference type="ChEBI" id="CHEBI:58173"/>
        <dbReference type="ChEBI" id="CHEBI:456216"/>
        <dbReference type="EC" id="6.3.2.2"/>
    </reaction>
</comment>
<dbReference type="PANTHER" id="PTHR38761:SF1">
    <property type="entry name" value="GLUTAMATE--CYSTEINE LIGASE"/>
    <property type="match status" value="1"/>
</dbReference>
<evidence type="ECO:0000256" key="2">
    <source>
        <dbReference type="ARBA" id="ARBA00008772"/>
    </source>
</evidence>
<feature type="domain" description="Glutamate--cysteine ligase" evidence="10">
    <location>
        <begin position="12"/>
        <end position="386"/>
    </location>
</feature>
<keyword evidence="12" id="KW-1185">Reference proteome</keyword>
<accession>K6Y259</accession>
<dbReference type="PANTHER" id="PTHR38761">
    <property type="entry name" value="GLUTAMATE--CYSTEINE LIGASE"/>
    <property type="match status" value="1"/>
</dbReference>
<organism evidence="11 12">
    <name type="scientific">Paraglaciecola arctica BSs20135</name>
    <dbReference type="NCBI Taxonomy" id="493475"/>
    <lineage>
        <taxon>Bacteria</taxon>
        <taxon>Pseudomonadati</taxon>
        <taxon>Pseudomonadota</taxon>
        <taxon>Gammaproteobacteria</taxon>
        <taxon>Alteromonadales</taxon>
        <taxon>Alteromonadaceae</taxon>
        <taxon>Paraglaciecola</taxon>
    </lineage>
</organism>
<comment type="similarity">
    <text evidence="2 8">Belongs to the glutamate--cysteine ligase type 1 family. Type 1 subfamily.</text>
</comment>
<dbReference type="GO" id="GO:0005829">
    <property type="term" value="C:cytosol"/>
    <property type="evidence" value="ECO:0007669"/>
    <property type="project" value="TreeGrafter"/>
</dbReference>
<protein>
    <recommendedName>
        <fullName evidence="8">Glutamate--cysteine ligase</fullName>
        <ecNumber evidence="8">6.3.2.2</ecNumber>
    </recommendedName>
    <alternativeName>
        <fullName evidence="8">Gamma-ECS</fullName>
        <shortName evidence="8">GCS</shortName>
    </alternativeName>
    <alternativeName>
        <fullName evidence="8">Gamma-glutamylcysteine synthetase</fullName>
    </alternativeName>
</protein>
<name>K6Y259_9ALTE</name>
<reference evidence="11 12" key="1">
    <citation type="journal article" date="2017" name="Antonie Van Leeuwenhoek">
        <title>Rhizobium rhizosphaerae sp. nov., a novel species isolated from rice rhizosphere.</title>
        <authorList>
            <person name="Zhao J.J."/>
            <person name="Zhang J."/>
            <person name="Zhang R.J."/>
            <person name="Zhang C.W."/>
            <person name="Yin H.Q."/>
            <person name="Zhang X.X."/>
        </authorList>
    </citation>
    <scope>NUCLEOTIDE SEQUENCE [LARGE SCALE GENOMIC DNA]</scope>
    <source>
        <strain evidence="11 12">BSs20135</strain>
    </source>
</reference>
<comment type="caution">
    <text evidence="11">The sequence shown here is derived from an EMBL/GenBank/DDBJ whole genome shotgun (WGS) entry which is preliminary data.</text>
</comment>
<evidence type="ECO:0000256" key="8">
    <source>
        <dbReference type="HAMAP-Rule" id="MF_00578"/>
    </source>
</evidence>
<dbReference type="EC" id="6.3.2.2" evidence="8"/>
<dbReference type="GO" id="GO:0046872">
    <property type="term" value="F:metal ion binding"/>
    <property type="evidence" value="ECO:0007669"/>
    <property type="project" value="TreeGrafter"/>
</dbReference>
<comment type="pathway">
    <text evidence="1 8 9">Sulfur metabolism; glutathione biosynthesis; glutathione from L-cysteine and L-glutamate: step 1/2.</text>
</comment>
<keyword evidence="6 8" id="KW-0067">ATP-binding</keyword>
<dbReference type="eggNOG" id="COG2918">
    <property type="taxonomic scope" value="Bacteria"/>
</dbReference>
<keyword evidence="5 8" id="KW-0547">Nucleotide-binding</keyword>
<evidence type="ECO:0000313" key="12">
    <source>
        <dbReference type="Proteomes" id="UP000006327"/>
    </source>
</evidence>
<dbReference type="NCBIfam" id="TIGR01434">
    <property type="entry name" value="glu_cys_ligase"/>
    <property type="match status" value="1"/>
</dbReference>
<dbReference type="InterPro" id="IPR014746">
    <property type="entry name" value="Gln_synth/guanido_kin_cat_dom"/>
</dbReference>